<comment type="caution">
    <text evidence="2">The sequence shown here is derived from an EMBL/GenBank/DDBJ whole genome shotgun (WGS) entry which is preliminary data.</text>
</comment>
<organism evidence="2 3">
    <name type="scientific">Arenibacter aquaticus</name>
    <dbReference type="NCBI Taxonomy" id="2489054"/>
    <lineage>
        <taxon>Bacteria</taxon>
        <taxon>Pseudomonadati</taxon>
        <taxon>Bacteroidota</taxon>
        <taxon>Flavobacteriia</taxon>
        <taxon>Flavobacteriales</taxon>
        <taxon>Flavobacteriaceae</taxon>
        <taxon>Arenibacter</taxon>
    </lineage>
</organism>
<dbReference type="GO" id="GO:0016787">
    <property type="term" value="F:hydrolase activity"/>
    <property type="evidence" value="ECO:0007669"/>
    <property type="project" value="InterPro"/>
</dbReference>
<reference evidence="2 3" key="1">
    <citation type="submission" date="2018-11" db="EMBL/GenBank/DDBJ databases">
        <title>Arenibacter aquaticus sp.nov., a marine bacterium isolated from surface seawater in the South China Sea.</title>
        <authorList>
            <person name="Guo J."/>
            <person name="Sun J."/>
        </authorList>
    </citation>
    <scope>NUCLEOTIDE SEQUENCE [LARGE SCALE GENOMIC DNA]</scope>
    <source>
        <strain evidence="2 3">GUO666</strain>
    </source>
</reference>
<proteinExistence type="predicted"/>
<dbReference type="AlphaFoldDB" id="A0A3S0CM78"/>
<dbReference type="EMBL" id="RQPJ01000002">
    <property type="protein sequence ID" value="RTE54539.1"/>
    <property type="molecule type" value="Genomic_DNA"/>
</dbReference>
<sequence length="312" mass="34802">MNNKLKVSFLAMNLLVALVTFSYGQKINSIEGRWDMVISQEGKELPSWLEIRHSGSRTLVGRFVYAMGSARPISEVKMKDGKFSFAIPPQWESGNRDMEFEGTMNGDKLSGTMLYTNGKTYTWEAVRAPKLAYTKNPKWGKPIKLFNGKNLKGWHAMGENQWMVESGVLKSPKSGSNLVSDEKFKDFKLHLEFKYPKGSNSGVYLRGRYEVQITDSKGAEPSDVEYSGVYGFLTPSEVVAKAAGEWQEYDITLIGRRVTVVANGTKVICDQIIPGITGGALDSYEGEPGPIYFQGDHGPIEFRNIVVTPRID</sequence>
<name>A0A3S0CM78_9FLAO</name>
<protein>
    <submittedName>
        <fullName evidence="2">DUF1080 domain-containing protein</fullName>
    </submittedName>
</protein>
<dbReference type="Gene3D" id="2.60.120.560">
    <property type="entry name" value="Exo-inulinase, domain 1"/>
    <property type="match status" value="1"/>
</dbReference>
<gene>
    <name evidence="2" type="ORF">EHW67_05060</name>
</gene>
<dbReference type="Proteomes" id="UP000267585">
    <property type="component" value="Unassembled WGS sequence"/>
</dbReference>
<evidence type="ECO:0000313" key="2">
    <source>
        <dbReference type="EMBL" id="RTE54539.1"/>
    </source>
</evidence>
<accession>A0A3S0CM78</accession>
<feature type="domain" description="3-keto-alpha-glucoside-1,2-lyase/3-keto-2-hydroxy-glucal hydratase" evidence="1">
    <location>
        <begin position="142"/>
        <end position="307"/>
    </location>
</feature>
<evidence type="ECO:0000313" key="3">
    <source>
        <dbReference type="Proteomes" id="UP000267585"/>
    </source>
</evidence>
<keyword evidence="3" id="KW-1185">Reference proteome</keyword>
<dbReference type="OrthoDB" id="190957at2"/>
<dbReference type="Pfam" id="PF06439">
    <property type="entry name" value="3keto-disac_hyd"/>
    <property type="match status" value="1"/>
</dbReference>
<dbReference type="RefSeq" id="WP_126161273.1">
    <property type="nucleotide sequence ID" value="NZ_RQPJ01000002.1"/>
</dbReference>
<evidence type="ECO:0000259" key="1">
    <source>
        <dbReference type="Pfam" id="PF06439"/>
    </source>
</evidence>
<dbReference type="InterPro" id="IPR010496">
    <property type="entry name" value="AL/BT2_dom"/>
</dbReference>